<accession>A0A1D2QMY3</accession>
<organism evidence="1 2">
    <name type="scientific">Candidatus Endobugula sertula</name>
    <name type="common">Bugula neritina bacterial symbiont</name>
    <dbReference type="NCBI Taxonomy" id="62101"/>
    <lineage>
        <taxon>Bacteria</taxon>
        <taxon>Pseudomonadati</taxon>
        <taxon>Pseudomonadota</taxon>
        <taxon>Gammaproteobacteria</taxon>
        <taxon>Cellvibrionales</taxon>
        <taxon>Cellvibrionaceae</taxon>
        <taxon>Candidatus Endobugula</taxon>
    </lineage>
</organism>
<evidence type="ECO:0008006" key="3">
    <source>
        <dbReference type="Google" id="ProtNLM"/>
    </source>
</evidence>
<dbReference type="Pfam" id="PF12059">
    <property type="entry name" value="DUF3540"/>
    <property type="match status" value="1"/>
</dbReference>
<dbReference type="Proteomes" id="UP000242502">
    <property type="component" value="Unassembled WGS sequence"/>
</dbReference>
<dbReference type="STRING" id="62101.AB835_11570"/>
<proteinExistence type="predicted"/>
<dbReference type="AlphaFoldDB" id="A0A1D2QMY3"/>
<gene>
    <name evidence="1" type="ORF">AB835_11570</name>
</gene>
<reference evidence="1 2" key="1">
    <citation type="journal article" date="2016" name="Appl. Environ. Microbiol.">
        <title>Lack of Overt Genome Reduction in the Bryostatin-Producing Bryozoan Symbiont "Candidatus Endobugula sertula".</title>
        <authorList>
            <person name="Miller I.J."/>
            <person name="Vanee N."/>
            <person name="Fong S.S."/>
            <person name="Lim-Fong G.E."/>
            <person name="Kwan J.C."/>
        </authorList>
    </citation>
    <scope>NUCLEOTIDE SEQUENCE [LARGE SCALE GENOMIC DNA]</scope>
    <source>
        <strain evidence="1">AB1-4</strain>
    </source>
</reference>
<dbReference type="EMBL" id="MDLC01000046">
    <property type="protein sequence ID" value="ODS22932.1"/>
    <property type="molecule type" value="Genomic_DNA"/>
</dbReference>
<evidence type="ECO:0000313" key="1">
    <source>
        <dbReference type="EMBL" id="ODS22932.1"/>
    </source>
</evidence>
<name>A0A1D2QMY3_9GAMM</name>
<protein>
    <recommendedName>
        <fullName evidence="3">DUF3540 domain-containing protein</fullName>
    </recommendedName>
</protein>
<dbReference type="InterPro" id="IPR021927">
    <property type="entry name" value="DUF3540"/>
</dbReference>
<sequence>MSAVTKTNNHFNGWLDQQTVKLAERPAVVGYQASVVQIQQVATGPQYQLSFNGVAPCLATIAEGLLVSPDIGDTVLCVEVDTECIITQVLKRSKPAETLVLHSTRPVEWVAPILRFKALQEMELLSAKKLTMSACHLVLGAGQTLIQQARNFLQNASHFSLTTKGLMRLNGKQQVIVAEEDIRMDAKRINMG</sequence>
<comment type="caution">
    <text evidence="1">The sequence shown here is derived from an EMBL/GenBank/DDBJ whole genome shotgun (WGS) entry which is preliminary data.</text>
</comment>
<evidence type="ECO:0000313" key="2">
    <source>
        <dbReference type="Proteomes" id="UP000242502"/>
    </source>
</evidence>